<dbReference type="AlphaFoldDB" id="A0AAE0WT72"/>
<dbReference type="Pfam" id="PF10277">
    <property type="entry name" value="Frag1"/>
    <property type="match status" value="1"/>
</dbReference>
<keyword evidence="9" id="KW-1185">Reference proteome</keyword>
<protein>
    <recommendedName>
        <fullName evidence="7">CWH43-like N-terminal domain-containing protein</fullName>
    </recommendedName>
</protein>
<feature type="transmembrane region" description="Helical" evidence="6">
    <location>
        <begin position="56"/>
        <end position="77"/>
    </location>
</feature>
<comment type="subcellular location">
    <subcellularLocation>
        <location evidence="1">Endomembrane system</location>
        <topology evidence="1">Multi-pass membrane protein</topology>
    </subcellularLocation>
</comment>
<gene>
    <name evidence="8" type="ORF">LTR78_002530</name>
</gene>
<feature type="region of interest" description="Disordered" evidence="5">
    <location>
        <begin position="263"/>
        <end position="298"/>
    </location>
</feature>
<feature type="transmembrane region" description="Helical" evidence="6">
    <location>
        <begin position="202"/>
        <end position="223"/>
    </location>
</feature>
<dbReference type="GO" id="GO:0012505">
    <property type="term" value="C:endomembrane system"/>
    <property type="evidence" value="ECO:0007669"/>
    <property type="project" value="UniProtKB-SubCell"/>
</dbReference>
<dbReference type="Proteomes" id="UP001274830">
    <property type="component" value="Unassembled WGS sequence"/>
</dbReference>
<dbReference type="PANTHER" id="PTHR21324">
    <property type="entry name" value="FASTING-INDUCIBLE INTEGRAL MEMBRANE PROTEIN TM6P1-RELATED"/>
    <property type="match status" value="1"/>
</dbReference>
<name>A0AAE0WT72_9PEZI</name>
<sequence>MFGLSYWFLPLFAGCCWLGTLLAMLGTWLAQGSPHYAWQDADQSITYISDIGASNFGYPLFIAGSAVTVVVFDIAFISERWLRHKGRLAHNYNKTEKILSVFAIVFAIIGAAGLVFLTIFNTKKYPQVHDAMLVVFIAGYIISAIFICAEYQRLGIHFRQHRILRISFWIKLTFIFIELALAIAFGVLQYQQHYNKSAILEWIISLIYICYVWSFIIDFLPAVHTKHKEDRFLPPHRREDDEMAMNTQAAGNMTGGPVYSNGGYQRGETDSYGSQQPVAQRGLYNPPQSGVVAPSRNF</sequence>
<dbReference type="InterPro" id="IPR019402">
    <property type="entry name" value="CWH43_N"/>
</dbReference>
<dbReference type="EMBL" id="JAUTXT010000006">
    <property type="protein sequence ID" value="KAK3677680.1"/>
    <property type="molecule type" value="Genomic_DNA"/>
</dbReference>
<reference evidence="8" key="1">
    <citation type="submission" date="2023-07" db="EMBL/GenBank/DDBJ databases">
        <title>Black Yeasts Isolated from many extreme environments.</title>
        <authorList>
            <person name="Coleine C."/>
            <person name="Stajich J.E."/>
            <person name="Selbmann L."/>
        </authorList>
    </citation>
    <scope>NUCLEOTIDE SEQUENCE</scope>
    <source>
        <strain evidence="8">CCFEE 5485</strain>
    </source>
</reference>
<evidence type="ECO:0000256" key="3">
    <source>
        <dbReference type="ARBA" id="ARBA00022989"/>
    </source>
</evidence>
<evidence type="ECO:0000256" key="5">
    <source>
        <dbReference type="SAM" id="MobiDB-lite"/>
    </source>
</evidence>
<evidence type="ECO:0000256" key="2">
    <source>
        <dbReference type="ARBA" id="ARBA00022692"/>
    </source>
</evidence>
<dbReference type="InterPro" id="IPR050911">
    <property type="entry name" value="DRAM/TMEM150_Autophagy_Mod"/>
</dbReference>
<accession>A0AAE0WT72</accession>
<evidence type="ECO:0000313" key="8">
    <source>
        <dbReference type="EMBL" id="KAK3677680.1"/>
    </source>
</evidence>
<evidence type="ECO:0000259" key="7">
    <source>
        <dbReference type="Pfam" id="PF10277"/>
    </source>
</evidence>
<organism evidence="8 9">
    <name type="scientific">Recurvomyces mirabilis</name>
    <dbReference type="NCBI Taxonomy" id="574656"/>
    <lineage>
        <taxon>Eukaryota</taxon>
        <taxon>Fungi</taxon>
        <taxon>Dikarya</taxon>
        <taxon>Ascomycota</taxon>
        <taxon>Pezizomycotina</taxon>
        <taxon>Dothideomycetes</taxon>
        <taxon>Dothideomycetidae</taxon>
        <taxon>Mycosphaerellales</taxon>
        <taxon>Teratosphaeriaceae</taxon>
        <taxon>Recurvomyces</taxon>
    </lineage>
</organism>
<keyword evidence="4 6" id="KW-0472">Membrane</keyword>
<feature type="domain" description="CWH43-like N-terminal" evidence="7">
    <location>
        <begin position="6"/>
        <end position="220"/>
    </location>
</feature>
<keyword evidence="3 6" id="KW-1133">Transmembrane helix</keyword>
<evidence type="ECO:0000256" key="6">
    <source>
        <dbReference type="SAM" id="Phobius"/>
    </source>
</evidence>
<comment type="caution">
    <text evidence="8">The sequence shown here is derived from an EMBL/GenBank/DDBJ whole genome shotgun (WGS) entry which is preliminary data.</text>
</comment>
<feature type="transmembrane region" description="Helical" evidence="6">
    <location>
        <begin position="169"/>
        <end position="190"/>
    </location>
</feature>
<evidence type="ECO:0000313" key="9">
    <source>
        <dbReference type="Proteomes" id="UP001274830"/>
    </source>
</evidence>
<evidence type="ECO:0000256" key="1">
    <source>
        <dbReference type="ARBA" id="ARBA00004127"/>
    </source>
</evidence>
<feature type="transmembrane region" description="Helical" evidence="6">
    <location>
        <begin position="98"/>
        <end position="119"/>
    </location>
</feature>
<dbReference type="PANTHER" id="PTHR21324:SF2">
    <property type="entry name" value="EG:22E5.9 PROTEIN"/>
    <property type="match status" value="1"/>
</dbReference>
<dbReference type="GO" id="GO:0005886">
    <property type="term" value="C:plasma membrane"/>
    <property type="evidence" value="ECO:0007669"/>
    <property type="project" value="TreeGrafter"/>
</dbReference>
<proteinExistence type="predicted"/>
<feature type="transmembrane region" description="Helical" evidence="6">
    <location>
        <begin position="131"/>
        <end position="149"/>
    </location>
</feature>
<evidence type="ECO:0000256" key="4">
    <source>
        <dbReference type="ARBA" id="ARBA00023136"/>
    </source>
</evidence>
<keyword evidence="2 6" id="KW-0812">Transmembrane</keyword>